<sequence length="230" mass="25238">MVSRPIPIPSEHLRQLALGLGIDHGCTTPPGMSPGPKESSSAAATDTVASTEGSEAGADKESGDGGWPGNDVAALGVSKPSTAHQLSLAAQWLLYETFTCYAPLVSLIYWGFLYSSSGGFDEAIDTWMGTSMHATNTALMLLEVLLFSRCPYRWTHFAVVMGVLASYLVLVYFMVGVYDFYVYPFFDARFFGGYVAVICLLVVDVVGLVWVVLLMVHSWRDRKYPKWIRQ</sequence>
<name>A0ACC1J2B0_9FUNG</name>
<evidence type="ECO:0000313" key="2">
    <source>
        <dbReference type="Proteomes" id="UP001150603"/>
    </source>
</evidence>
<proteinExistence type="predicted"/>
<protein>
    <submittedName>
        <fullName evidence="1">Uncharacterized protein</fullName>
    </submittedName>
</protein>
<comment type="caution">
    <text evidence="1">The sequence shown here is derived from an EMBL/GenBank/DDBJ whole genome shotgun (WGS) entry which is preliminary data.</text>
</comment>
<gene>
    <name evidence="1" type="ORF">FBU59_005569</name>
</gene>
<keyword evidence="2" id="KW-1185">Reference proteome</keyword>
<accession>A0ACC1J2B0</accession>
<dbReference type="EMBL" id="JANBPW010004480">
    <property type="protein sequence ID" value="KAJ1934834.1"/>
    <property type="molecule type" value="Genomic_DNA"/>
</dbReference>
<organism evidence="1 2">
    <name type="scientific">Linderina macrospora</name>
    <dbReference type="NCBI Taxonomy" id="4868"/>
    <lineage>
        <taxon>Eukaryota</taxon>
        <taxon>Fungi</taxon>
        <taxon>Fungi incertae sedis</taxon>
        <taxon>Zoopagomycota</taxon>
        <taxon>Kickxellomycotina</taxon>
        <taxon>Kickxellomycetes</taxon>
        <taxon>Kickxellales</taxon>
        <taxon>Kickxellaceae</taxon>
        <taxon>Linderina</taxon>
    </lineage>
</organism>
<reference evidence="1" key="1">
    <citation type="submission" date="2022-07" db="EMBL/GenBank/DDBJ databases">
        <title>Phylogenomic reconstructions and comparative analyses of Kickxellomycotina fungi.</title>
        <authorList>
            <person name="Reynolds N.K."/>
            <person name="Stajich J.E."/>
            <person name="Barry K."/>
            <person name="Grigoriev I.V."/>
            <person name="Crous P."/>
            <person name="Smith M.E."/>
        </authorList>
    </citation>
    <scope>NUCLEOTIDE SEQUENCE</scope>
    <source>
        <strain evidence="1">NRRL 5244</strain>
    </source>
</reference>
<dbReference type="Proteomes" id="UP001150603">
    <property type="component" value="Unassembled WGS sequence"/>
</dbReference>
<evidence type="ECO:0000313" key="1">
    <source>
        <dbReference type="EMBL" id="KAJ1934834.1"/>
    </source>
</evidence>